<sequence>MYVTRPLSYYLKNPDALSIPPEGPNSGYLVVQDEESETYCCFGLCKNNDIMDMPFPQNKELTVRYVSGGGENRHVSRDDVLFIPVLNKPLSSNQYYAIKPHGRHKGQAFTCSTEEDKQTCCFCRCVRDIKPKPLDPDEAYQQFEICLYDTGCHAKGNFFAKSLAPVAFPPYFLRRKGWHLLAETPRNYELNHDALGLNAALRQQLPQFNLTPSSKSSEVVVVGKCRDGSSFSLVKMTINEGNSVVVDVALDTEVVLLAGTNKATWDDKNVVEGVIWFRSCGKDGNEVTSLGLRREIVQRMKWEQERGGWQKQGRIKQVEENRESSTGWRRFSCYVLVESFVLRRMDKSLVMTCDFKHIDKEPETYCCFGLCKNYDLMDLPFSQNKKLIVQYECVSREDVMFIPVLNKPLSSNQYYAIKPHGKHKGYVFIAFKCPFGKDALVQQKGTYSIQSPHLRPVRAGPAIDLWPQSEF</sequence>
<dbReference type="Proteomes" id="UP000224567">
    <property type="component" value="Unassembled WGS sequence"/>
</dbReference>
<proteinExistence type="predicted"/>
<dbReference type="STRING" id="33114.A0A2G2VKM9"/>
<dbReference type="OrthoDB" id="647907at2759"/>
<dbReference type="EMBL" id="MLFT02000011">
    <property type="protein sequence ID" value="PHT33520.1"/>
    <property type="molecule type" value="Genomic_DNA"/>
</dbReference>
<name>A0A2G2VKM9_CAPBA</name>
<dbReference type="PANTHER" id="PTHR31050">
    <property type="entry name" value="OS08G0413200 PROTEIN"/>
    <property type="match status" value="1"/>
</dbReference>
<dbReference type="AlphaFoldDB" id="A0A2G2VKM9"/>
<protein>
    <submittedName>
        <fullName evidence="1">Uncharacterized protein</fullName>
    </submittedName>
</protein>
<dbReference type="InterPro" id="IPR010683">
    <property type="entry name" value="DUF1262"/>
</dbReference>
<accession>A0A2G2VKM9</accession>
<keyword evidence="2" id="KW-1185">Reference proteome</keyword>
<reference evidence="1 2" key="1">
    <citation type="journal article" date="2017" name="Genome Biol.">
        <title>New reference genome sequences of hot pepper reveal the massive evolution of plant disease-resistance genes by retroduplication.</title>
        <authorList>
            <person name="Kim S."/>
            <person name="Park J."/>
            <person name="Yeom S.I."/>
            <person name="Kim Y.M."/>
            <person name="Seo E."/>
            <person name="Kim K.T."/>
            <person name="Kim M.S."/>
            <person name="Lee J.M."/>
            <person name="Cheong K."/>
            <person name="Shin H.S."/>
            <person name="Kim S.B."/>
            <person name="Han K."/>
            <person name="Lee J."/>
            <person name="Park M."/>
            <person name="Lee H.A."/>
            <person name="Lee H.Y."/>
            <person name="Lee Y."/>
            <person name="Oh S."/>
            <person name="Lee J.H."/>
            <person name="Choi E."/>
            <person name="Choi E."/>
            <person name="Lee S.E."/>
            <person name="Jeon J."/>
            <person name="Kim H."/>
            <person name="Choi G."/>
            <person name="Song H."/>
            <person name="Lee J."/>
            <person name="Lee S.C."/>
            <person name="Kwon J.K."/>
            <person name="Lee H.Y."/>
            <person name="Koo N."/>
            <person name="Hong Y."/>
            <person name="Kim R.W."/>
            <person name="Kang W.H."/>
            <person name="Huh J.H."/>
            <person name="Kang B.C."/>
            <person name="Yang T.J."/>
            <person name="Lee Y.H."/>
            <person name="Bennetzen J.L."/>
            <person name="Choi D."/>
        </authorList>
    </citation>
    <scope>NUCLEOTIDE SEQUENCE [LARGE SCALE GENOMIC DNA]</scope>
    <source>
        <strain evidence="2">cv. PBC81</strain>
    </source>
</reference>
<gene>
    <name evidence="1" type="ORF">CQW23_25320</name>
</gene>
<reference evidence="2" key="2">
    <citation type="journal article" date="2017" name="J. Anim. Genet.">
        <title>Multiple reference genome sequences of hot pepper reveal the massive evolution of plant disease resistance genes by retroduplication.</title>
        <authorList>
            <person name="Kim S."/>
            <person name="Park J."/>
            <person name="Yeom S.-I."/>
            <person name="Kim Y.-M."/>
            <person name="Seo E."/>
            <person name="Kim K.-T."/>
            <person name="Kim M.-S."/>
            <person name="Lee J.M."/>
            <person name="Cheong K."/>
            <person name="Shin H.-S."/>
            <person name="Kim S.-B."/>
            <person name="Han K."/>
            <person name="Lee J."/>
            <person name="Park M."/>
            <person name="Lee H.-A."/>
            <person name="Lee H.-Y."/>
            <person name="Lee Y."/>
            <person name="Oh S."/>
            <person name="Lee J.H."/>
            <person name="Choi E."/>
            <person name="Choi E."/>
            <person name="Lee S.E."/>
            <person name="Jeon J."/>
            <person name="Kim H."/>
            <person name="Choi G."/>
            <person name="Song H."/>
            <person name="Lee J."/>
            <person name="Lee S.-C."/>
            <person name="Kwon J.-K."/>
            <person name="Lee H.-Y."/>
            <person name="Koo N."/>
            <person name="Hong Y."/>
            <person name="Kim R.W."/>
            <person name="Kang W.-H."/>
            <person name="Huh J.H."/>
            <person name="Kang B.-C."/>
            <person name="Yang T.-J."/>
            <person name="Lee Y.-H."/>
            <person name="Bennetzen J.L."/>
            <person name="Choi D."/>
        </authorList>
    </citation>
    <scope>NUCLEOTIDE SEQUENCE [LARGE SCALE GENOMIC DNA]</scope>
    <source>
        <strain evidence="2">cv. PBC81</strain>
    </source>
</reference>
<evidence type="ECO:0000313" key="2">
    <source>
        <dbReference type="Proteomes" id="UP000224567"/>
    </source>
</evidence>
<dbReference type="Pfam" id="PF06880">
    <property type="entry name" value="DUF1262"/>
    <property type="match status" value="2"/>
</dbReference>
<evidence type="ECO:0000313" key="1">
    <source>
        <dbReference type="EMBL" id="PHT33520.1"/>
    </source>
</evidence>
<comment type="caution">
    <text evidence="1">The sequence shown here is derived from an EMBL/GenBank/DDBJ whole genome shotgun (WGS) entry which is preliminary data.</text>
</comment>
<dbReference type="PANTHER" id="PTHR31050:SF3">
    <property type="entry name" value="OS08G0412800 PROTEIN"/>
    <property type="match status" value="1"/>
</dbReference>
<organism evidence="1 2">
    <name type="scientific">Capsicum baccatum</name>
    <name type="common">Peruvian pepper</name>
    <dbReference type="NCBI Taxonomy" id="33114"/>
    <lineage>
        <taxon>Eukaryota</taxon>
        <taxon>Viridiplantae</taxon>
        <taxon>Streptophyta</taxon>
        <taxon>Embryophyta</taxon>
        <taxon>Tracheophyta</taxon>
        <taxon>Spermatophyta</taxon>
        <taxon>Magnoliopsida</taxon>
        <taxon>eudicotyledons</taxon>
        <taxon>Gunneridae</taxon>
        <taxon>Pentapetalae</taxon>
        <taxon>asterids</taxon>
        <taxon>lamiids</taxon>
        <taxon>Solanales</taxon>
        <taxon>Solanaceae</taxon>
        <taxon>Solanoideae</taxon>
        <taxon>Capsiceae</taxon>
        <taxon>Capsicum</taxon>
    </lineage>
</organism>